<dbReference type="InterPro" id="IPR038389">
    <property type="entry name" value="PSMG2_sf"/>
</dbReference>
<dbReference type="PANTHER" id="PTHR35610:SF3">
    <property type="entry name" value="PROTEASOME ASSEMBLY CHAPERONE FAMILY PROTEIN"/>
    <property type="match status" value="1"/>
</dbReference>
<keyword evidence="1" id="KW-0175">Coiled coil</keyword>
<dbReference type="InterPro" id="IPR019151">
    <property type="entry name" value="Proteasome_assmbl_chaperone_2"/>
</dbReference>
<proteinExistence type="predicted"/>
<organism evidence="2 3">
    <name type="scientific">Candidatus Iainarchaeum sp</name>
    <dbReference type="NCBI Taxonomy" id="3101447"/>
    <lineage>
        <taxon>Archaea</taxon>
        <taxon>Candidatus Iainarchaeota</taxon>
        <taxon>Candidatus Iainarchaeia</taxon>
        <taxon>Candidatus Iainarchaeales</taxon>
        <taxon>Candidatus Iainarchaeaceae</taxon>
        <taxon>Candidatus Iainarchaeum</taxon>
    </lineage>
</organism>
<dbReference type="AlphaFoldDB" id="A0A938YN16"/>
<keyword evidence="2" id="KW-0647">Proteasome</keyword>
<protein>
    <submittedName>
        <fullName evidence="2">Proteasome assembly chaperone family protein</fullName>
    </submittedName>
</protein>
<feature type="coiled-coil region" evidence="1">
    <location>
        <begin position="218"/>
        <end position="245"/>
    </location>
</feature>
<evidence type="ECO:0000313" key="3">
    <source>
        <dbReference type="Proteomes" id="UP000809243"/>
    </source>
</evidence>
<name>A0A938YN16_9ARCH</name>
<comment type="caution">
    <text evidence="2">The sequence shown here is derived from an EMBL/GenBank/DDBJ whole genome shotgun (WGS) entry which is preliminary data.</text>
</comment>
<dbReference type="EMBL" id="JAFGDB010000030">
    <property type="protein sequence ID" value="MBN2067194.1"/>
    <property type="molecule type" value="Genomic_DNA"/>
</dbReference>
<reference evidence="2" key="1">
    <citation type="submission" date="2021-01" db="EMBL/GenBank/DDBJ databases">
        <title>Active Sulfur Cycling in an Early Earth Analoge.</title>
        <authorList>
            <person name="Hahn C.R."/>
            <person name="Youssef N.H."/>
            <person name="Elshahed M."/>
        </authorList>
    </citation>
    <scope>NUCLEOTIDE SEQUENCE</scope>
    <source>
        <strain evidence="2">Zod_Metabat.1151</strain>
    </source>
</reference>
<evidence type="ECO:0000256" key="1">
    <source>
        <dbReference type="SAM" id="Coils"/>
    </source>
</evidence>
<gene>
    <name evidence="2" type="ORF">JW744_01875</name>
</gene>
<dbReference type="PANTHER" id="PTHR35610">
    <property type="entry name" value="3-ISOPROPYLMALATE DEHYDRATASE-RELATED"/>
    <property type="match status" value="1"/>
</dbReference>
<sequence>MAFQDSAIEFVEIRPMNLSGYTLIEGFPGMGLVGTIATKYLSEKLNLQEIGYLDSDMFMPIIRVHDGLPVHPTRIYVDDKKRIVLLVSEQIVPQVFTDKLGKAIVDWIQKKKIKRVISLSGIRALPAREGKQRVYGIASDNGSKKMLNDFNIEVIKEGITSGITALMMLEFKDRSIEAFSLLGNVQIAADYKAAAALIEKLNEMLGLSIDVAPLQKEAKETEKALLEHIKKLKQVTDNAQRFESQPQTPMYT</sequence>
<dbReference type="GO" id="GO:0000502">
    <property type="term" value="C:proteasome complex"/>
    <property type="evidence" value="ECO:0007669"/>
    <property type="project" value="UniProtKB-KW"/>
</dbReference>
<accession>A0A938YN16</accession>
<dbReference type="Proteomes" id="UP000809243">
    <property type="component" value="Unassembled WGS sequence"/>
</dbReference>
<dbReference type="SUPFAM" id="SSF159659">
    <property type="entry name" value="Cgl1923-like"/>
    <property type="match status" value="1"/>
</dbReference>
<dbReference type="Gene3D" id="3.40.50.10900">
    <property type="entry name" value="PAC-like subunit"/>
    <property type="match status" value="1"/>
</dbReference>
<evidence type="ECO:0000313" key="2">
    <source>
        <dbReference type="EMBL" id="MBN2067194.1"/>
    </source>
</evidence>
<dbReference type="Pfam" id="PF09754">
    <property type="entry name" value="PAC2"/>
    <property type="match status" value="1"/>
</dbReference>